<dbReference type="InterPro" id="IPR051911">
    <property type="entry name" value="SDR_oxidoreductase"/>
</dbReference>
<comment type="similarity">
    <text evidence="1 3">Belongs to the short-chain dehydrogenases/reductases (SDR) family.</text>
</comment>
<proteinExistence type="inferred from homology"/>
<dbReference type="InterPro" id="IPR036291">
    <property type="entry name" value="NAD(P)-bd_dom_sf"/>
</dbReference>
<dbReference type="PRINTS" id="PR00081">
    <property type="entry name" value="GDHRDH"/>
</dbReference>
<dbReference type="Gene3D" id="3.40.50.720">
    <property type="entry name" value="NAD(P)-binding Rossmann-like Domain"/>
    <property type="match status" value="1"/>
</dbReference>
<dbReference type="Proteomes" id="UP000239415">
    <property type="component" value="Unassembled WGS sequence"/>
</dbReference>
<name>A0A2T0KF31_9ACTN</name>
<evidence type="ECO:0000256" key="2">
    <source>
        <dbReference type="ARBA" id="ARBA00023002"/>
    </source>
</evidence>
<comment type="caution">
    <text evidence="4">The sequence shown here is derived from an EMBL/GenBank/DDBJ whole genome shotgun (WGS) entry which is preliminary data.</text>
</comment>
<dbReference type="InterPro" id="IPR002347">
    <property type="entry name" value="SDR_fam"/>
</dbReference>
<evidence type="ECO:0000256" key="1">
    <source>
        <dbReference type="ARBA" id="ARBA00006484"/>
    </source>
</evidence>
<evidence type="ECO:0000256" key="3">
    <source>
        <dbReference type="RuleBase" id="RU000363"/>
    </source>
</evidence>
<dbReference type="Pfam" id="PF00106">
    <property type="entry name" value="adh_short"/>
    <property type="match status" value="1"/>
</dbReference>
<keyword evidence="2" id="KW-0560">Oxidoreductase</keyword>
<keyword evidence="5" id="KW-1185">Reference proteome</keyword>
<dbReference type="PANTHER" id="PTHR43976">
    <property type="entry name" value="SHORT CHAIN DEHYDROGENASE"/>
    <property type="match status" value="1"/>
</dbReference>
<dbReference type="RefSeq" id="WP_106318539.1">
    <property type="nucleotide sequence ID" value="NZ_BOMO01000035.1"/>
</dbReference>
<dbReference type="PANTHER" id="PTHR43976:SF16">
    <property type="entry name" value="SHORT-CHAIN DEHYDROGENASE_REDUCTASE FAMILY PROTEIN"/>
    <property type="match status" value="1"/>
</dbReference>
<dbReference type="SUPFAM" id="SSF51735">
    <property type="entry name" value="NAD(P)-binding Rossmann-fold domains"/>
    <property type="match status" value="1"/>
</dbReference>
<dbReference type="CDD" id="cd05374">
    <property type="entry name" value="17beta-HSD-like_SDR_c"/>
    <property type="match status" value="1"/>
</dbReference>
<dbReference type="EMBL" id="PVMZ01000005">
    <property type="protein sequence ID" value="PRX21990.1"/>
    <property type="molecule type" value="Genomic_DNA"/>
</dbReference>
<accession>A0A2T0KF31</accession>
<dbReference type="GO" id="GO:0016491">
    <property type="term" value="F:oxidoreductase activity"/>
    <property type="evidence" value="ECO:0007669"/>
    <property type="project" value="UniProtKB-KW"/>
</dbReference>
<organism evidence="4 5">
    <name type="scientific">Actinoplanes italicus</name>
    <dbReference type="NCBI Taxonomy" id="113567"/>
    <lineage>
        <taxon>Bacteria</taxon>
        <taxon>Bacillati</taxon>
        <taxon>Actinomycetota</taxon>
        <taxon>Actinomycetes</taxon>
        <taxon>Micromonosporales</taxon>
        <taxon>Micromonosporaceae</taxon>
        <taxon>Actinoplanes</taxon>
    </lineage>
</organism>
<sequence>MTGTILITGSSSGIGRATAKHFHDQGWNVIATMRSPERETEFTGLERVHVTRLDVQDSGSITAAVAAGLERFGRIDVLLNNAGYGAYGVLEATPAEKIRRQFDVNVLGLLETTKAVLPHFRANGRGTVVNISSIGGKVTFPLGSLYHGTKFAVEGLSEALHYELAAIGVAVKIVEPGFVETDFAGRSFDFTNDENLAEYQKFVGGFLTAMTRMGEGGDQPEVVAETVYRAATDGTDRLRYTAGPYAEELLAARAASDDATFISGIRQQMGL</sequence>
<dbReference type="AlphaFoldDB" id="A0A2T0KF31"/>
<evidence type="ECO:0000313" key="5">
    <source>
        <dbReference type="Proteomes" id="UP000239415"/>
    </source>
</evidence>
<dbReference type="PRINTS" id="PR00080">
    <property type="entry name" value="SDRFAMILY"/>
</dbReference>
<protein>
    <submittedName>
        <fullName evidence="4">NADP-dependent 3-hydroxy acid dehydrogenase YdfG</fullName>
    </submittedName>
</protein>
<gene>
    <name evidence="4" type="ORF">CLV67_105167</name>
</gene>
<reference evidence="4 5" key="1">
    <citation type="submission" date="2018-03" db="EMBL/GenBank/DDBJ databases">
        <title>Genomic Encyclopedia of Archaeal and Bacterial Type Strains, Phase II (KMG-II): from individual species to whole genera.</title>
        <authorList>
            <person name="Goeker M."/>
        </authorList>
    </citation>
    <scope>NUCLEOTIDE SEQUENCE [LARGE SCALE GENOMIC DNA]</scope>
    <source>
        <strain evidence="4 5">DSM 43146</strain>
    </source>
</reference>
<evidence type="ECO:0000313" key="4">
    <source>
        <dbReference type="EMBL" id="PRX21990.1"/>
    </source>
</evidence>
<dbReference type="OrthoDB" id="3178062at2"/>